<accession>A0A9D9H3Z9</accession>
<sequence>MVTFAVAERAEPYGGRASARPFRHLSASTPQQKNDNSKMQHGKERKIVLVPNGGLANRMRAVNSMIEFTETEKIKLHIIWISNRELNAPFAALFKPLPHTHATLAEGGAAASLLYNSPRKSNLYLSAAATRLLFDRRLFWRDVKT</sequence>
<protein>
    <submittedName>
        <fullName evidence="2">Uncharacterized protein</fullName>
    </submittedName>
</protein>
<dbReference type="AlphaFoldDB" id="A0A9D9H3Z9"/>
<gene>
    <name evidence="2" type="ORF">IAC54_05335</name>
</gene>
<name>A0A9D9H3Z9_9BACT</name>
<evidence type="ECO:0000256" key="1">
    <source>
        <dbReference type="SAM" id="MobiDB-lite"/>
    </source>
</evidence>
<reference evidence="2" key="1">
    <citation type="submission" date="2020-10" db="EMBL/GenBank/DDBJ databases">
        <authorList>
            <person name="Gilroy R."/>
        </authorList>
    </citation>
    <scope>NUCLEOTIDE SEQUENCE</scope>
    <source>
        <strain evidence="2">G3-4614</strain>
    </source>
</reference>
<reference evidence="2" key="2">
    <citation type="journal article" date="2021" name="PeerJ">
        <title>Extensive microbial diversity within the chicken gut microbiome revealed by metagenomics and culture.</title>
        <authorList>
            <person name="Gilroy R."/>
            <person name="Ravi A."/>
            <person name="Getino M."/>
            <person name="Pursley I."/>
            <person name="Horton D.L."/>
            <person name="Alikhan N.F."/>
            <person name="Baker D."/>
            <person name="Gharbi K."/>
            <person name="Hall N."/>
            <person name="Watson M."/>
            <person name="Adriaenssens E.M."/>
            <person name="Foster-Nyarko E."/>
            <person name="Jarju S."/>
            <person name="Secka A."/>
            <person name="Antonio M."/>
            <person name="Oren A."/>
            <person name="Chaudhuri R.R."/>
            <person name="La Ragione R."/>
            <person name="Hildebrand F."/>
            <person name="Pallen M.J."/>
        </authorList>
    </citation>
    <scope>NUCLEOTIDE SEQUENCE</scope>
    <source>
        <strain evidence="2">G3-4614</strain>
    </source>
</reference>
<proteinExistence type="predicted"/>
<organism evidence="2 3">
    <name type="scientific">Candidatus Caccoplasma merdipullorum</name>
    <dbReference type="NCBI Taxonomy" id="2840718"/>
    <lineage>
        <taxon>Bacteria</taxon>
        <taxon>Pseudomonadati</taxon>
        <taxon>Bacteroidota</taxon>
        <taxon>Bacteroidia</taxon>
        <taxon>Bacteroidales</taxon>
        <taxon>Bacteroidaceae</taxon>
        <taxon>Bacteroidaceae incertae sedis</taxon>
        <taxon>Candidatus Caccoplasma</taxon>
    </lineage>
</organism>
<evidence type="ECO:0000313" key="3">
    <source>
        <dbReference type="Proteomes" id="UP000823636"/>
    </source>
</evidence>
<feature type="non-terminal residue" evidence="2">
    <location>
        <position position="145"/>
    </location>
</feature>
<comment type="caution">
    <text evidence="2">The sequence shown here is derived from an EMBL/GenBank/DDBJ whole genome shotgun (WGS) entry which is preliminary data.</text>
</comment>
<feature type="compositionally biased region" description="Basic and acidic residues" evidence="1">
    <location>
        <begin position="35"/>
        <end position="46"/>
    </location>
</feature>
<feature type="region of interest" description="Disordered" evidence="1">
    <location>
        <begin position="17"/>
        <end position="46"/>
    </location>
</feature>
<dbReference type="EMBL" id="JADIMW010000060">
    <property type="protein sequence ID" value="MBO8438305.1"/>
    <property type="molecule type" value="Genomic_DNA"/>
</dbReference>
<dbReference type="Proteomes" id="UP000823636">
    <property type="component" value="Unassembled WGS sequence"/>
</dbReference>
<evidence type="ECO:0000313" key="2">
    <source>
        <dbReference type="EMBL" id="MBO8438305.1"/>
    </source>
</evidence>